<evidence type="ECO:0000313" key="2">
    <source>
        <dbReference type="EnsemblPlants" id="OPUNC02G04590.1"/>
    </source>
</evidence>
<reference evidence="2" key="1">
    <citation type="submission" date="2015-04" db="UniProtKB">
        <authorList>
            <consortium name="EnsemblPlants"/>
        </authorList>
    </citation>
    <scope>IDENTIFICATION</scope>
</reference>
<proteinExistence type="predicted"/>
<dbReference type="EnsemblPlants" id="OPUNC02G04590.1">
    <property type="protein sequence ID" value="OPUNC02G04590.1"/>
    <property type="gene ID" value="OPUNC02G04590"/>
</dbReference>
<sequence>MGHRLGKKKTFPRETTHNVTRPIYGPCTERLHHGSNRNLRPTKPTTPRPPPPPPRLPRADSSSPPRVLLTEGDRVSLLLLPLSLSPPPPRARREEEVGGAALRRRERSPTPLLPPAREIRGLWLWTDKI</sequence>
<reference evidence="2" key="2">
    <citation type="submission" date="2018-05" db="EMBL/GenBank/DDBJ databases">
        <title>OpunRS2 (Oryza punctata Reference Sequence Version 2).</title>
        <authorList>
            <person name="Zhang J."/>
            <person name="Kudrna D."/>
            <person name="Lee S."/>
            <person name="Talag J."/>
            <person name="Welchert J."/>
            <person name="Wing R.A."/>
        </authorList>
    </citation>
    <scope>NUCLEOTIDE SEQUENCE [LARGE SCALE GENOMIC DNA]</scope>
</reference>
<evidence type="ECO:0000256" key="1">
    <source>
        <dbReference type="SAM" id="MobiDB-lite"/>
    </source>
</evidence>
<evidence type="ECO:0000313" key="3">
    <source>
        <dbReference type="Proteomes" id="UP000026962"/>
    </source>
</evidence>
<dbReference type="AlphaFoldDB" id="A0A0E0JW42"/>
<name>A0A0E0JW42_ORYPU</name>
<dbReference type="Proteomes" id="UP000026962">
    <property type="component" value="Chromosome 2"/>
</dbReference>
<feature type="compositionally biased region" description="Basic residues" evidence="1">
    <location>
        <begin position="1"/>
        <end position="10"/>
    </location>
</feature>
<feature type="compositionally biased region" description="Pro residues" evidence="1">
    <location>
        <begin position="44"/>
        <end position="56"/>
    </location>
</feature>
<feature type="region of interest" description="Disordered" evidence="1">
    <location>
        <begin position="80"/>
        <end position="113"/>
    </location>
</feature>
<protein>
    <submittedName>
        <fullName evidence="2">Uncharacterized protein</fullName>
    </submittedName>
</protein>
<organism evidence="2">
    <name type="scientific">Oryza punctata</name>
    <name type="common">Red rice</name>
    <dbReference type="NCBI Taxonomy" id="4537"/>
    <lineage>
        <taxon>Eukaryota</taxon>
        <taxon>Viridiplantae</taxon>
        <taxon>Streptophyta</taxon>
        <taxon>Embryophyta</taxon>
        <taxon>Tracheophyta</taxon>
        <taxon>Spermatophyta</taxon>
        <taxon>Magnoliopsida</taxon>
        <taxon>Liliopsida</taxon>
        <taxon>Poales</taxon>
        <taxon>Poaceae</taxon>
        <taxon>BOP clade</taxon>
        <taxon>Oryzoideae</taxon>
        <taxon>Oryzeae</taxon>
        <taxon>Oryzinae</taxon>
        <taxon>Oryza</taxon>
    </lineage>
</organism>
<dbReference type="Gramene" id="OPUNC02G04590.1">
    <property type="protein sequence ID" value="OPUNC02G04590.1"/>
    <property type="gene ID" value="OPUNC02G04590"/>
</dbReference>
<keyword evidence="3" id="KW-1185">Reference proteome</keyword>
<accession>A0A0E0JW42</accession>
<dbReference type="HOGENOM" id="CLU_1952306_0_0_1"/>
<feature type="region of interest" description="Disordered" evidence="1">
    <location>
        <begin position="1"/>
        <end position="67"/>
    </location>
</feature>